<dbReference type="AlphaFoldDB" id="A0A8J3QDF0"/>
<dbReference type="Proteomes" id="UP000612899">
    <property type="component" value="Unassembled WGS sequence"/>
</dbReference>
<reference evidence="3" key="1">
    <citation type="submission" date="2021-01" db="EMBL/GenBank/DDBJ databases">
        <title>Whole genome shotgun sequence of Rhizocola hellebori NBRC 109834.</title>
        <authorList>
            <person name="Komaki H."/>
            <person name="Tamura T."/>
        </authorList>
    </citation>
    <scope>NUCLEOTIDE SEQUENCE</scope>
    <source>
        <strain evidence="3">NBRC 109834</strain>
    </source>
</reference>
<name>A0A8J3QDF0_9ACTN</name>
<evidence type="ECO:0000259" key="2">
    <source>
        <dbReference type="Pfam" id="PF14040"/>
    </source>
</evidence>
<dbReference type="InterPro" id="IPR029476">
    <property type="entry name" value="DNase_NucA_NucB"/>
</dbReference>
<comment type="caution">
    <text evidence="3">The sequence shown here is derived from an EMBL/GenBank/DDBJ whole genome shotgun (WGS) entry which is preliminary data.</text>
</comment>
<sequence length="409" mass="43102">MRRFRSGGYRFMLVCAMLSLAGGLVSAPASAATAGPPVAPAIAQRLAERPGGATLTPKCAQERRQAMSQAAQSGTITCVDRQPAAAAKAAHKSSGGASTNGIVPSTCGDGFWAYTRATACLDGVDTIYVFTVPQGVLVGLMDVQVTTFVNTFVPGGVYSQEAQFFVLFAVGTEGTFIRGSGNCTGGCTTESVSFPAQPLAVVNQRASAVVTGRSLVTPGLGGFSRGPTSLTFYYTNTRWTPPYTGSLTLSPGDIRCDSIVTTQIGCVFAQVMPIYNVYSFSYPSYARHIALAIGFGLPSVLTRLESAELRELNGRTACPDFLFRPDGFSCDEYPFRSTTQGAFTSGAPYGRTFDGCQITAVPVRQPGDRSGFSICMIPRSENSGGGGSLSIFYSTDRVLDGEQFRVVVN</sequence>
<feature type="signal peptide" evidence="1">
    <location>
        <begin position="1"/>
        <end position="31"/>
    </location>
</feature>
<proteinExistence type="predicted"/>
<keyword evidence="1" id="KW-0732">Signal</keyword>
<organism evidence="3 4">
    <name type="scientific">Rhizocola hellebori</name>
    <dbReference type="NCBI Taxonomy" id="1392758"/>
    <lineage>
        <taxon>Bacteria</taxon>
        <taxon>Bacillati</taxon>
        <taxon>Actinomycetota</taxon>
        <taxon>Actinomycetes</taxon>
        <taxon>Micromonosporales</taxon>
        <taxon>Micromonosporaceae</taxon>
        <taxon>Rhizocola</taxon>
    </lineage>
</organism>
<dbReference type="RefSeq" id="WP_203911492.1">
    <property type="nucleotide sequence ID" value="NZ_BONY01000039.1"/>
</dbReference>
<protein>
    <recommendedName>
        <fullName evidence="2">Deoxyribonuclease NucA/NucB domain-containing protein</fullName>
    </recommendedName>
</protein>
<evidence type="ECO:0000313" key="4">
    <source>
        <dbReference type="Proteomes" id="UP000612899"/>
    </source>
</evidence>
<dbReference type="EMBL" id="BONY01000039">
    <property type="protein sequence ID" value="GIH07714.1"/>
    <property type="molecule type" value="Genomic_DNA"/>
</dbReference>
<accession>A0A8J3QDF0</accession>
<feature type="chain" id="PRO_5035162289" description="Deoxyribonuclease NucA/NucB domain-containing protein" evidence="1">
    <location>
        <begin position="32"/>
        <end position="409"/>
    </location>
</feature>
<gene>
    <name evidence="3" type="ORF">Rhe02_57810</name>
</gene>
<evidence type="ECO:0000313" key="3">
    <source>
        <dbReference type="EMBL" id="GIH07714.1"/>
    </source>
</evidence>
<feature type="domain" description="Deoxyribonuclease NucA/NucB" evidence="2">
    <location>
        <begin position="324"/>
        <end position="407"/>
    </location>
</feature>
<keyword evidence="4" id="KW-1185">Reference proteome</keyword>
<dbReference type="Pfam" id="PF14040">
    <property type="entry name" value="DNase_NucA_NucB"/>
    <property type="match status" value="1"/>
</dbReference>
<evidence type="ECO:0000256" key="1">
    <source>
        <dbReference type="SAM" id="SignalP"/>
    </source>
</evidence>